<proteinExistence type="predicted"/>
<dbReference type="Proteomes" id="UP000036681">
    <property type="component" value="Unplaced"/>
</dbReference>
<accession>A0A0M3I6H0</accession>
<dbReference type="AlphaFoldDB" id="A0A0M3I6H0"/>
<reference evidence="3" key="1">
    <citation type="submission" date="2017-02" db="UniProtKB">
        <authorList>
            <consortium name="WormBaseParasite"/>
        </authorList>
    </citation>
    <scope>IDENTIFICATION</scope>
</reference>
<evidence type="ECO:0000313" key="2">
    <source>
        <dbReference type="Proteomes" id="UP000036681"/>
    </source>
</evidence>
<keyword evidence="2" id="KW-1185">Reference proteome</keyword>
<dbReference type="WBParaSite" id="ALUE_0001264701-mRNA-1">
    <property type="protein sequence ID" value="ALUE_0001264701-mRNA-1"/>
    <property type="gene ID" value="ALUE_0001264701"/>
</dbReference>
<evidence type="ECO:0000256" key="1">
    <source>
        <dbReference type="SAM" id="MobiDB-lite"/>
    </source>
</evidence>
<organism evidence="2 3">
    <name type="scientific">Ascaris lumbricoides</name>
    <name type="common">Giant roundworm</name>
    <dbReference type="NCBI Taxonomy" id="6252"/>
    <lineage>
        <taxon>Eukaryota</taxon>
        <taxon>Metazoa</taxon>
        <taxon>Ecdysozoa</taxon>
        <taxon>Nematoda</taxon>
        <taxon>Chromadorea</taxon>
        <taxon>Rhabditida</taxon>
        <taxon>Spirurina</taxon>
        <taxon>Ascaridomorpha</taxon>
        <taxon>Ascaridoidea</taxon>
        <taxon>Ascarididae</taxon>
        <taxon>Ascaris</taxon>
    </lineage>
</organism>
<protein>
    <submittedName>
        <fullName evidence="3">Uncharacterized protein</fullName>
    </submittedName>
</protein>
<evidence type="ECO:0000313" key="3">
    <source>
        <dbReference type="WBParaSite" id="ALUE_0001264701-mRNA-1"/>
    </source>
</evidence>
<feature type="region of interest" description="Disordered" evidence="1">
    <location>
        <begin position="64"/>
        <end position="90"/>
    </location>
</feature>
<sequence length="90" mass="10469">MNFLTSNEKSRRRGFFSSTYDVAYLAFYKIQMTRPFLKTIPLCKIRVLLRHIHTVISLVNLTETKSSSNSSNCAKKKKKRNPFHPSKTES</sequence>
<name>A0A0M3I6H0_ASCLU</name>